<accession>A0A7R8WU76</accession>
<name>A0A7R8WU76_9CRUS</name>
<gene>
    <name evidence="4" type="ORF">CTOB1V02_LOCUS12938</name>
</gene>
<dbReference type="AlphaFoldDB" id="A0A7R8WU76"/>
<feature type="compositionally biased region" description="Basic and acidic residues" evidence="3">
    <location>
        <begin position="114"/>
        <end position="123"/>
    </location>
</feature>
<protein>
    <submittedName>
        <fullName evidence="4">Uncharacterized protein</fullName>
    </submittedName>
</protein>
<dbReference type="OrthoDB" id="6382352at2759"/>
<dbReference type="Pfam" id="PF01391">
    <property type="entry name" value="Collagen"/>
    <property type="match status" value="1"/>
</dbReference>
<dbReference type="GO" id="GO:0004553">
    <property type="term" value="F:hydrolase activity, hydrolyzing O-glycosyl compounds"/>
    <property type="evidence" value="ECO:0007669"/>
    <property type="project" value="InterPro"/>
</dbReference>
<reference evidence="4" key="1">
    <citation type="submission" date="2020-11" db="EMBL/GenBank/DDBJ databases">
        <authorList>
            <person name="Tran Van P."/>
        </authorList>
    </citation>
    <scope>NUCLEOTIDE SEQUENCE</scope>
</reference>
<dbReference type="SUPFAM" id="SSF51055">
    <property type="entry name" value="Carbohydrate binding domain"/>
    <property type="match status" value="1"/>
</dbReference>
<dbReference type="SUPFAM" id="SSF117281">
    <property type="entry name" value="Kelch motif"/>
    <property type="match status" value="1"/>
</dbReference>
<dbReference type="SMART" id="SM00612">
    <property type="entry name" value="Kelch"/>
    <property type="match status" value="3"/>
</dbReference>
<dbReference type="InterPro" id="IPR015915">
    <property type="entry name" value="Kelch-typ_b-propeller"/>
</dbReference>
<dbReference type="PANTHER" id="PTHR24412">
    <property type="entry name" value="KELCH PROTEIN"/>
    <property type="match status" value="1"/>
</dbReference>
<evidence type="ECO:0000256" key="2">
    <source>
        <dbReference type="ARBA" id="ARBA00022737"/>
    </source>
</evidence>
<dbReference type="PANTHER" id="PTHR24412:SF441">
    <property type="entry name" value="KELCH-LIKE PROTEIN 28"/>
    <property type="match status" value="1"/>
</dbReference>
<dbReference type="InterPro" id="IPR036573">
    <property type="entry name" value="CBM_sf_5/12"/>
</dbReference>
<keyword evidence="1" id="KW-0880">Kelch repeat</keyword>
<evidence type="ECO:0000313" key="4">
    <source>
        <dbReference type="EMBL" id="CAD7235122.1"/>
    </source>
</evidence>
<proteinExistence type="predicted"/>
<organism evidence="4">
    <name type="scientific">Cyprideis torosa</name>
    <dbReference type="NCBI Taxonomy" id="163714"/>
    <lineage>
        <taxon>Eukaryota</taxon>
        <taxon>Metazoa</taxon>
        <taxon>Ecdysozoa</taxon>
        <taxon>Arthropoda</taxon>
        <taxon>Crustacea</taxon>
        <taxon>Oligostraca</taxon>
        <taxon>Ostracoda</taxon>
        <taxon>Podocopa</taxon>
        <taxon>Podocopida</taxon>
        <taxon>Cytherocopina</taxon>
        <taxon>Cytheroidea</taxon>
        <taxon>Cytherideidae</taxon>
        <taxon>Cyprideis</taxon>
    </lineage>
</organism>
<dbReference type="InterPro" id="IPR008160">
    <property type="entry name" value="Collagen"/>
</dbReference>
<keyword evidence="2" id="KW-0677">Repeat</keyword>
<dbReference type="GO" id="GO:0005975">
    <property type="term" value="P:carbohydrate metabolic process"/>
    <property type="evidence" value="ECO:0007669"/>
    <property type="project" value="InterPro"/>
</dbReference>
<dbReference type="GO" id="GO:0030246">
    <property type="term" value="F:carbohydrate binding"/>
    <property type="evidence" value="ECO:0007669"/>
    <property type="project" value="InterPro"/>
</dbReference>
<dbReference type="Gene3D" id="2.120.10.80">
    <property type="entry name" value="Kelch-type beta propeller"/>
    <property type="match status" value="1"/>
</dbReference>
<feature type="non-terminal residue" evidence="4">
    <location>
        <position position="380"/>
    </location>
</feature>
<dbReference type="Pfam" id="PF24681">
    <property type="entry name" value="Kelch_KLHDC2_KLHL20_DRC7"/>
    <property type="match status" value="1"/>
</dbReference>
<evidence type="ECO:0000256" key="3">
    <source>
        <dbReference type="SAM" id="MobiDB-lite"/>
    </source>
</evidence>
<dbReference type="InterPro" id="IPR006652">
    <property type="entry name" value="Kelch_1"/>
</dbReference>
<sequence length="380" mass="40080">MDFLGPWLEGFSYEAGDAVYFEGSTYLCRTGHISSTVNSPPHTNWLLLASAGLQGEQGLRGPAGEQGEKGETGLQGLQGERGLAGLQGPAGEKGIRGLLGPKGERGFTGPEGDAGPRGEKGDPGDAGPKGDPGLSGGELPSGYAILGKSDVAPAGFHFAGDTLSLAALQWRSSVPIPRKNVYLALVGRKIYVINGLNDGGSMTYATDIFSLDSDSWSSGQVLRRSMFRASGLESIVVFKNTIFIFGGYYYHGSTINSLEIYDTAGDLWRGEALPGPYQRRSASAIAGEKIYLIGGTESALIEDEDVTALSLVRTYEPATSKYVEVAALPKPIVGGIAETVNGRIYVLAHSSKEIFEYDPIEDSWTTMATTCPLSHAAVVG</sequence>
<evidence type="ECO:0000256" key="1">
    <source>
        <dbReference type="ARBA" id="ARBA00022441"/>
    </source>
</evidence>
<dbReference type="Gene3D" id="2.10.10.20">
    <property type="entry name" value="Carbohydrate-binding module superfamily 5/12"/>
    <property type="match status" value="1"/>
</dbReference>
<dbReference type="EMBL" id="OB671288">
    <property type="protein sequence ID" value="CAD7235122.1"/>
    <property type="molecule type" value="Genomic_DNA"/>
</dbReference>
<feature type="region of interest" description="Disordered" evidence="3">
    <location>
        <begin position="56"/>
        <end position="138"/>
    </location>
</feature>
<dbReference type="GO" id="GO:0005576">
    <property type="term" value="C:extracellular region"/>
    <property type="evidence" value="ECO:0007669"/>
    <property type="project" value="InterPro"/>
</dbReference>